<dbReference type="SMART" id="SM00506">
    <property type="entry name" value="A1pp"/>
    <property type="match status" value="1"/>
</dbReference>
<dbReference type="RefSeq" id="WP_248155654.1">
    <property type="nucleotide sequence ID" value="NZ_JAKZAJ010000002.1"/>
</dbReference>
<keyword evidence="3" id="KW-1185">Reference proteome</keyword>
<sequence length="175" mass="18125">MADLTIECVQGDIASQPDMESIVNAANARLMPGSGVAGAIHSAAGPELARECESLAPIAPGQAVITGGYGLPNPYVIHCLGPVYGVDEPSAELLGNCYRNALMLADQKGLTSIAFPAISTGVFGYPVEEAARIAVATIQSTARELTSVRRVRLVLFSDHDLTVFRNALNAGGNSG</sequence>
<dbReference type="PANTHER" id="PTHR11106">
    <property type="entry name" value="GANGLIOSIDE INDUCED DIFFERENTIATION ASSOCIATED PROTEIN 2-RELATED"/>
    <property type="match status" value="1"/>
</dbReference>
<gene>
    <name evidence="2" type="ORF">ACFPQA_08765</name>
</gene>
<evidence type="ECO:0000313" key="3">
    <source>
        <dbReference type="Proteomes" id="UP001596055"/>
    </source>
</evidence>
<evidence type="ECO:0000313" key="2">
    <source>
        <dbReference type="EMBL" id="MFC5545140.1"/>
    </source>
</evidence>
<dbReference type="SUPFAM" id="SSF52949">
    <property type="entry name" value="Macro domain-like"/>
    <property type="match status" value="1"/>
</dbReference>
<organism evidence="2 3">
    <name type="scientific">Marinobacter koreensis</name>
    <dbReference type="NCBI Taxonomy" id="335974"/>
    <lineage>
        <taxon>Bacteria</taxon>
        <taxon>Pseudomonadati</taxon>
        <taxon>Pseudomonadota</taxon>
        <taxon>Gammaproteobacteria</taxon>
        <taxon>Pseudomonadales</taxon>
        <taxon>Marinobacteraceae</taxon>
        <taxon>Marinobacter</taxon>
    </lineage>
</organism>
<proteinExistence type="predicted"/>
<dbReference type="PROSITE" id="PS51154">
    <property type="entry name" value="MACRO"/>
    <property type="match status" value="1"/>
</dbReference>
<dbReference type="Pfam" id="PF01661">
    <property type="entry name" value="Macro"/>
    <property type="match status" value="1"/>
</dbReference>
<dbReference type="CDD" id="cd02908">
    <property type="entry name" value="Macro_OAADPr_deacetylase"/>
    <property type="match status" value="1"/>
</dbReference>
<protein>
    <submittedName>
        <fullName evidence="2">Macro domain-containing protein</fullName>
    </submittedName>
</protein>
<evidence type="ECO:0000259" key="1">
    <source>
        <dbReference type="PROSITE" id="PS51154"/>
    </source>
</evidence>
<dbReference type="InterPro" id="IPR002589">
    <property type="entry name" value="Macro_dom"/>
</dbReference>
<dbReference type="Proteomes" id="UP001596055">
    <property type="component" value="Unassembled WGS sequence"/>
</dbReference>
<comment type="caution">
    <text evidence="2">The sequence shown here is derived from an EMBL/GenBank/DDBJ whole genome shotgun (WGS) entry which is preliminary data.</text>
</comment>
<feature type="domain" description="Macro" evidence="1">
    <location>
        <begin position="1"/>
        <end position="172"/>
    </location>
</feature>
<dbReference type="EMBL" id="JBHSNL010000001">
    <property type="protein sequence ID" value="MFC5545140.1"/>
    <property type="molecule type" value="Genomic_DNA"/>
</dbReference>
<dbReference type="Gene3D" id="3.40.220.10">
    <property type="entry name" value="Leucine Aminopeptidase, subunit E, domain 1"/>
    <property type="match status" value="1"/>
</dbReference>
<dbReference type="PANTHER" id="PTHR11106:SF27">
    <property type="entry name" value="MACRO DOMAIN-CONTAINING PROTEIN"/>
    <property type="match status" value="1"/>
</dbReference>
<reference evidence="3" key="1">
    <citation type="journal article" date="2019" name="Int. J. Syst. Evol. Microbiol.">
        <title>The Global Catalogue of Microorganisms (GCM) 10K type strain sequencing project: providing services to taxonomists for standard genome sequencing and annotation.</title>
        <authorList>
            <consortium name="The Broad Institute Genomics Platform"/>
            <consortium name="The Broad Institute Genome Sequencing Center for Infectious Disease"/>
            <person name="Wu L."/>
            <person name="Ma J."/>
        </authorList>
    </citation>
    <scope>NUCLEOTIDE SEQUENCE [LARGE SCALE GENOMIC DNA]</scope>
    <source>
        <strain evidence="3">CGMCC 4.1799</strain>
    </source>
</reference>
<dbReference type="InterPro" id="IPR043472">
    <property type="entry name" value="Macro_dom-like"/>
</dbReference>
<accession>A0ABW0RNN2</accession>
<name>A0ABW0RNN2_9GAMM</name>